<feature type="region of interest" description="Disordered" evidence="1">
    <location>
        <begin position="1"/>
        <end position="26"/>
    </location>
</feature>
<protein>
    <recommendedName>
        <fullName evidence="4">HTH luxR-type domain-containing protein</fullName>
    </recommendedName>
</protein>
<evidence type="ECO:0000256" key="1">
    <source>
        <dbReference type="SAM" id="MobiDB-lite"/>
    </source>
</evidence>
<evidence type="ECO:0000313" key="2">
    <source>
        <dbReference type="EMBL" id="GAA3721347.1"/>
    </source>
</evidence>
<accession>A0ABP7EN61</accession>
<dbReference type="Proteomes" id="UP001499884">
    <property type="component" value="Unassembled WGS sequence"/>
</dbReference>
<name>A0ABP7EN61_9ACTN</name>
<organism evidence="2 3">
    <name type="scientific">Streptomyces tremellae</name>
    <dbReference type="NCBI Taxonomy" id="1124239"/>
    <lineage>
        <taxon>Bacteria</taxon>
        <taxon>Bacillati</taxon>
        <taxon>Actinomycetota</taxon>
        <taxon>Actinomycetes</taxon>
        <taxon>Kitasatosporales</taxon>
        <taxon>Streptomycetaceae</taxon>
        <taxon>Streptomyces</taxon>
    </lineage>
</organism>
<evidence type="ECO:0008006" key="4">
    <source>
        <dbReference type="Google" id="ProtNLM"/>
    </source>
</evidence>
<feature type="compositionally biased region" description="Polar residues" evidence="1">
    <location>
        <begin position="15"/>
        <end position="26"/>
    </location>
</feature>
<gene>
    <name evidence="2" type="ORF">GCM10023082_18700</name>
</gene>
<evidence type="ECO:0000313" key="3">
    <source>
        <dbReference type="Proteomes" id="UP001499884"/>
    </source>
</evidence>
<sequence>MRQHSPDACTADDISPTTSQSRRASAISQHASDLCHRHAGALYSLARLLYQDTERAEEAAVTALAQAAAVDDGPAGLAQERRALASRLVRDHRRHTADHGGVPDHPAGFLTQQERALLGLVLFGGLTGRQAASVTGVSYASAALGLRSLLRRANAQGGVGPAPSPTAAVRGAEQ</sequence>
<proteinExistence type="predicted"/>
<feature type="region of interest" description="Disordered" evidence="1">
    <location>
        <begin position="155"/>
        <end position="174"/>
    </location>
</feature>
<comment type="caution">
    <text evidence="2">The sequence shown here is derived from an EMBL/GenBank/DDBJ whole genome shotgun (WGS) entry which is preliminary data.</text>
</comment>
<keyword evidence="3" id="KW-1185">Reference proteome</keyword>
<dbReference type="RefSeq" id="WP_345643757.1">
    <property type="nucleotide sequence ID" value="NZ_BAABEP010000008.1"/>
</dbReference>
<dbReference type="EMBL" id="BAABEP010000008">
    <property type="protein sequence ID" value="GAA3721347.1"/>
    <property type="molecule type" value="Genomic_DNA"/>
</dbReference>
<reference evidence="3" key="1">
    <citation type="journal article" date="2019" name="Int. J. Syst. Evol. Microbiol.">
        <title>The Global Catalogue of Microorganisms (GCM) 10K type strain sequencing project: providing services to taxonomists for standard genome sequencing and annotation.</title>
        <authorList>
            <consortium name="The Broad Institute Genomics Platform"/>
            <consortium name="The Broad Institute Genome Sequencing Center for Infectious Disease"/>
            <person name="Wu L."/>
            <person name="Ma J."/>
        </authorList>
    </citation>
    <scope>NUCLEOTIDE SEQUENCE [LARGE SCALE GENOMIC DNA]</scope>
    <source>
        <strain evidence="3">JCM 30846</strain>
    </source>
</reference>